<protein>
    <submittedName>
        <fullName evidence="1">Uncharacterized protein</fullName>
    </submittedName>
</protein>
<reference evidence="1 2" key="1">
    <citation type="journal article" date="2019" name="Philos. Trans. R. Soc. Lond., B, Biol. Sci.">
        <title>Ant behaviour and brain gene expression of defending hosts depend on the ecological success of the intruding social parasite.</title>
        <authorList>
            <person name="Kaur R."/>
            <person name="Stoldt M."/>
            <person name="Jongepier E."/>
            <person name="Feldmeyer B."/>
            <person name="Menzel F."/>
            <person name="Bornberg-Bauer E."/>
            <person name="Foitzik S."/>
        </authorList>
    </citation>
    <scope>NUCLEOTIDE SEQUENCE [LARGE SCALE GENOMIC DNA]</scope>
    <source>
        <tissue evidence="1">Whole body</tissue>
    </source>
</reference>
<keyword evidence="2" id="KW-1185">Reference proteome</keyword>
<sequence length="246" mass="28233">MLAFSNHETKYDWIFNNPQEQVINSVRRKLNGRKFQASRIYYEANIKQVNNEKWYSNTRKINKKIRVSVDEIWFVEFKTLYVTQYCVQYVEITEKSTSKIIYYDAVGLEVIKENLRVAKKLAIGTSTTSFTDASTPSTCTTAIAVLVEVLYLSFVNFGHRNPTNYVRTQSTLGSLCSGDYDISRKANEEKDKHGDPRRVLYSLHAATFALKLLHPSPMRVSHRNPPEQMANTACSRAKVCGKKAIR</sequence>
<dbReference type="AlphaFoldDB" id="A0A4S2KHX2"/>
<name>A0A4S2KHX2_9HYME</name>
<organism evidence="1 2">
    <name type="scientific">Temnothorax longispinosus</name>
    <dbReference type="NCBI Taxonomy" id="300112"/>
    <lineage>
        <taxon>Eukaryota</taxon>
        <taxon>Metazoa</taxon>
        <taxon>Ecdysozoa</taxon>
        <taxon>Arthropoda</taxon>
        <taxon>Hexapoda</taxon>
        <taxon>Insecta</taxon>
        <taxon>Pterygota</taxon>
        <taxon>Neoptera</taxon>
        <taxon>Endopterygota</taxon>
        <taxon>Hymenoptera</taxon>
        <taxon>Apocrita</taxon>
        <taxon>Aculeata</taxon>
        <taxon>Formicoidea</taxon>
        <taxon>Formicidae</taxon>
        <taxon>Myrmicinae</taxon>
        <taxon>Temnothorax</taxon>
    </lineage>
</organism>
<dbReference type="Proteomes" id="UP000310200">
    <property type="component" value="Unassembled WGS sequence"/>
</dbReference>
<evidence type="ECO:0000313" key="2">
    <source>
        <dbReference type="Proteomes" id="UP000310200"/>
    </source>
</evidence>
<comment type="caution">
    <text evidence="1">The sequence shown here is derived from an EMBL/GenBank/DDBJ whole genome shotgun (WGS) entry which is preliminary data.</text>
</comment>
<evidence type="ECO:0000313" key="1">
    <source>
        <dbReference type="EMBL" id="TGZ48636.1"/>
    </source>
</evidence>
<dbReference type="EMBL" id="QBLH01002377">
    <property type="protein sequence ID" value="TGZ48636.1"/>
    <property type="molecule type" value="Genomic_DNA"/>
</dbReference>
<proteinExistence type="predicted"/>
<accession>A0A4S2KHX2</accession>
<gene>
    <name evidence="1" type="ORF">DBV15_04846</name>
</gene>